<gene>
    <name evidence="1" type="ORF">EVAR_51719_1</name>
</gene>
<evidence type="ECO:0000313" key="1">
    <source>
        <dbReference type="EMBL" id="GBP62767.1"/>
    </source>
</evidence>
<dbReference type="Proteomes" id="UP000299102">
    <property type="component" value="Unassembled WGS sequence"/>
</dbReference>
<proteinExistence type="predicted"/>
<sequence length="102" mass="11420">MDALSFAIDVDGLNNSKPIARETTRRPVTLLTSFSQQFQLSLFASNANFSGVGLAKQSRRRWPAGPRPRLPSGLRPTCKIVYSYLERNETDKFGNSRPRGHP</sequence>
<protein>
    <submittedName>
        <fullName evidence="1">Uncharacterized protein</fullName>
    </submittedName>
</protein>
<dbReference type="EMBL" id="BGZK01000849">
    <property type="protein sequence ID" value="GBP62767.1"/>
    <property type="molecule type" value="Genomic_DNA"/>
</dbReference>
<comment type="caution">
    <text evidence="1">The sequence shown here is derived from an EMBL/GenBank/DDBJ whole genome shotgun (WGS) entry which is preliminary data.</text>
</comment>
<evidence type="ECO:0000313" key="2">
    <source>
        <dbReference type="Proteomes" id="UP000299102"/>
    </source>
</evidence>
<reference evidence="1 2" key="1">
    <citation type="journal article" date="2019" name="Commun. Biol.">
        <title>The bagworm genome reveals a unique fibroin gene that provides high tensile strength.</title>
        <authorList>
            <person name="Kono N."/>
            <person name="Nakamura H."/>
            <person name="Ohtoshi R."/>
            <person name="Tomita M."/>
            <person name="Numata K."/>
            <person name="Arakawa K."/>
        </authorList>
    </citation>
    <scope>NUCLEOTIDE SEQUENCE [LARGE SCALE GENOMIC DNA]</scope>
</reference>
<organism evidence="1 2">
    <name type="scientific">Eumeta variegata</name>
    <name type="common">Bagworm moth</name>
    <name type="synonym">Eumeta japonica</name>
    <dbReference type="NCBI Taxonomy" id="151549"/>
    <lineage>
        <taxon>Eukaryota</taxon>
        <taxon>Metazoa</taxon>
        <taxon>Ecdysozoa</taxon>
        <taxon>Arthropoda</taxon>
        <taxon>Hexapoda</taxon>
        <taxon>Insecta</taxon>
        <taxon>Pterygota</taxon>
        <taxon>Neoptera</taxon>
        <taxon>Endopterygota</taxon>
        <taxon>Lepidoptera</taxon>
        <taxon>Glossata</taxon>
        <taxon>Ditrysia</taxon>
        <taxon>Tineoidea</taxon>
        <taxon>Psychidae</taxon>
        <taxon>Oiketicinae</taxon>
        <taxon>Eumeta</taxon>
    </lineage>
</organism>
<name>A0A4C1XKH0_EUMVA</name>
<accession>A0A4C1XKH0</accession>
<dbReference type="AlphaFoldDB" id="A0A4C1XKH0"/>
<keyword evidence="2" id="KW-1185">Reference proteome</keyword>